<organism evidence="6 7">
    <name type="scientific">Canna indica</name>
    <name type="common">Indian-shot</name>
    <dbReference type="NCBI Taxonomy" id="4628"/>
    <lineage>
        <taxon>Eukaryota</taxon>
        <taxon>Viridiplantae</taxon>
        <taxon>Streptophyta</taxon>
        <taxon>Embryophyta</taxon>
        <taxon>Tracheophyta</taxon>
        <taxon>Spermatophyta</taxon>
        <taxon>Magnoliopsida</taxon>
        <taxon>Liliopsida</taxon>
        <taxon>Zingiberales</taxon>
        <taxon>Cannaceae</taxon>
        <taxon>Canna</taxon>
    </lineage>
</organism>
<dbReference type="InterPro" id="IPR035992">
    <property type="entry name" value="Ricin_B-like_lectins"/>
</dbReference>
<dbReference type="Proteomes" id="UP001327560">
    <property type="component" value="Chromosome 6"/>
</dbReference>
<proteinExistence type="inferred from homology"/>
<keyword evidence="2 4" id="KW-0378">Hydrolase</keyword>
<dbReference type="AlphaFoldDB" id="A0AAQ3KNE5"/>
<dbReference type="PANTHER" id="PTHR31263:SF44">
    <property type="entry name" value="OS04G0481200 PROTEIN"/>
    <property type="match status" value="1"/>
</dbReference>
<evidence type="ECO:0000256" key="1">
    <source>
        <dbReference type="ARBA" id="ARBA00005641"/>
    </source>
</evidence>
<accession>A0AAQ3KNE5</accession>
<keyword evidence="7" id="KW-1185">Reference proteome</keyword>
<dbReference type="SUPFAM" id="SSF51445">
    <property type="entry name" value="(Trans)glycosidases"/>
    <property type="match status" value="1"/>
</dbReference>
<evidence type="ECO:0000313" key="6">
    <source>
        <dbReference type="EMBL" id="WOL11315.1"/>
    </source>
</evidence>
<dbReference type="EMBL" id="CP136895">
    <property type="protein sequence ID" value="WOL11315.1"/>
    <property type="molecule type" value="Genomic_DNA"/>
</dbReference>
<dbReference type="PANTHER" id="PTHR31263">
    <property type="entry name" value="CELLULASE FAMILY PROTEIN (AFU_ORTHOLOGUE AFUA_5G14560)"/>
    <property type="match status" value="1"/>
</dbReference>
<dbReference type="InterPro" id="IPR001547">
    <property type="entry name" value="Glyco_hydro_5"/>
</dbReference>
<feature type="domain" description="Ricin B lectin" evidence="5">
    <location>
        <begin position="406"/>
        <end position="529"/>
    </location>
</feature>
<dbReference type="Pfam" id="PF00652">
    <property type="entry name" value="Ricin_B_lectin"/>
    <property type="match status" value="1"/>
</dbReference>
<evidence type="ECO:0000256" key="2">
    <source>
        <dbReference type="ARBA" id="ARBA00022801"/>
    </source>
</evidence>
<gene>
    <name evidence="6" type="ORF">Cni_G20077</name>
</gene>
<dbReference type="Gene3D" id="2.80.10.50">
    <property type="match status" value="1"/>
</dbReference>
<dbReference type="SUPFAM" id="SSF50370">
    <property type="entry name" value="Ricin B-like lectins"/>
    <property type="match status" value="1"/>
</dbReference>
<dbReference type="InterPro" id="IPR017853">
    <property type="entry name" value="GH"/>
</dbReference>
<dbReference type="Pfam" id="PF00150">
    <property type="entry name" value="Cellulase"/>
    <property type="match status" value="1"/>
</dbReference>
<sequence>MGTHKMRWTWYHYHQFGFECFGTVSNLLQSSSALPLSTSSRWIIDESGQRVKLACINWVSHLEPMLVEGMGKQPLDIISKTIVSTGFNCVRLTWPLFLVTNDSLANLTVRQSFRALGLVESIAAITVNNPTLVDLTLIEAFKTVVSNLADNNIMVILDNHISKPGWCCSNYDDNGFFGDKYFDPDVWIKGLTKMATIFNGSPNVVGMSLRNELRGPRQNVADWYRYMQKGAEAVHSINPDVLVILSGLNFDNDLSYLSKKQVEVTFKGKLVFELHWYGFSDGQAWANGNPNNVCGSVMGNVMRRAGFLLDQGWPLFLSEFGLDQRGTNTNDNRYLGCMMAFAAEHDLDWALWTLQGSYYIREGVLSLDETYGLLAWDWCKTRNTSILQRIQAIQSPFQGPGLSDLSPYNIIFHPATGLCVKRKSYLLQSLELGPCNESEVWSYTEQQTLTLTDKLLCLKADDIGKPARLGITCSDSQSKWEFISDSKMHVSSKASNDNSSLCLDIGPDSSSIITNPCKCLSNDKKCDPESQWFKLIKSTREIASNTSFLQLPSQDNLWKFLKRQLNNFFT</sequence>
<protein>
    <recommendedName>
        <fullName evidence="5">Ricin B lectin domain-containing protein</fullName>
    </recommendedName>
</protein>
<keyword evidence="3 4" id="KW-0326">Glycosidase</keyword>
<name>A0AAQ3KNE5_9LILI</name>
<evidence type="ECO:0000256" key="3">
    <source>
        <dbReference type="ARBA" id="ARBA00023295"/>
    </source>
</evidence>
<dbReference type="InterPro" id="IPR000772">
    <property type="entry name" value="Ricin_B_lectin"/>
</dbReference>
<dbReference type="GO" id="GO:0000272">
    <property type="term" value="P:polysaccharide catabolic process"/>
    <property type="evidence" value="ECO:0007669"/>
    <property type="project" value="InterPro"/>
</dbReference>
<evidence type="ECO:0000313" key="7">
    <source>
        <dbReference type="Proteomes" id="UP001327560"/>
    </source>
</evidence>
<reference evidence="6 7" key="1">
    <citation type="submission" date="2023-10" db="EMBL/GenBank/DDBJ databases">
        <title>Chromosome-scale genome assembly provides insights into flower coloration mechanisms of Canna indica.</title>
        <authorList>
            <person name="Li C."/>
        </authorList>
    </citation>
    <scope>NUCLEOTIDE SEQUENCE [LARGE SCALE GENOMIC DNA]</scope>
    <source>
        <tissue evidence="6">Flower</tissue>
    </source>
</reference>
<comment type="similarity">
    <text evidence="1 4">Belongs to the glycosyl hydrolase 5 (cellulase A) family.</text>
</comment>
<evidence type="ECO:0000259" key="5">
    <source>
        <dbReference type="SMART" id="SM00458"/>
    </source>
</evidence>
<evidence type="ECO:0000256" key="4">
    <source>
        <dbReference type="RuleBase" id="RU361153"/>
    </source>
</evidence>
<dbReference type="Gene3D" id="3.20.20.80">
    <property type="entry name" value="Glycosidases"/>
    <property type="match status" value="1"/>
</dbReference>
<dbReference type="GO" id="GO:0004553">
    <property type="term" value="F:hydrolase activity, hydrolyzing O-glycosyl compounds"/>
    <property type="evidence" value="ECO:0007669"/>
    <property type="project" value="InterPro"/>
</dbReference>
<dbReference type="SMART" id="SM00458">
    <property type="entry name" value="RICIN"/>
    <property type="match status" value="1"/>
</dbReference>